<dbReference type="PANTHER" id="PTHR10442">
    <property type="entry name" value="40S RIBOSOMAL PROTEIN S21"/>
    <property type="match status" value="1"/>
</dbReference>
<comment type="similarity">
    <text evidence="1">Belongs to the eukaryotic ribosomal protein eS21 family.</text>
</comment>
<dbReference type="Pfam" id="PF01249">
    <property type="entry name" value="Ribosomal_S21e"/>
    <property type="match status" value="1"/>
</dbReference>
<proteinExistence type="inferred from homology"/>
<dbReference type="InterPro" id="IPR038579">
    <property type="entry name" value="Ribosomal_eS21_sf"/>
</dbReference>
<organism evidence="4 5">
    <name type="scientific">Cucurbita maxima</name>
    <name type="common">Pumpkin</name>
    <name type="synonym">Winter squash</name>
    <dbReference type="NCBI Taxonomy" id="3661"/>
    <lineage>
        <taxon>Eukaryota</taxon>
        <taxon>Viridiplantae</taxon>
        <taxon>Streptophyta</taxon>
        <taxon>Embryophyta</taxon>
        <taxon>Tracheophyta</taxon>
        <taxon>Spermatophyta</taxon>
        <taxon>Magnoliopsida</taxon>
        <taxon>eudicotyledons</taxon>
        <taxon>Gunneridae</taxon>
        <taxon>Pentapetalae</taxon>
        <taxon>rosids</taxon>
        <taxon>fabids</taxon>
        <taxon>Cucurbitales</taxon>
        <taxon>Cucurbitaceae</taxon>
        <taxon>Cucurbiteae</taxon>
        <taxon>Cucurbita</taxon>
    </lineage>
</organism>
<accession>A0A6J1IXY4</accession>
<dbReference type="Proteomes" id="UP000504608">
    <property type="component" value="Unplaced"/>
</dbReference>
<dbReference type="RefSeq" id="XP_022979998.1">
    <property type="nucleotide sequence ID" value="XM_023124230.1"/>
</dbReference>
<evidence type="ECO:0000256" key="1">
    <source>
        <dbReference type="ARBA" id="ARBA00010228"/>
    </source>
</evidence>
<dbReference type="GO" id="GO:0005840">
    <property type="term" value="C:ribosome"/>
    <property type="evidence" value="ECO:0007669"/>
    <property type="project" value="UniProtKB-KW"/>
</dbReference>
<dbReference type="OrthoDB" id="522601at2759"/>
<dbReference type="Gene3D" id="3.30.1230.20">
    <property type="match status" value="1"/>
</dbReference>
<sequence length="84" mass="9635">MQNEEGKITGLNVPQRIDIWHLDENGIYTGQFSTFALCGFLQAQGDGDSAVDRLWQKKNLKCINNRRFRRLCYSGSSLYQSFQG</sequence>
<dbReference type="GO" id="GO:1990904">
    <property type="term" value="C:ribonucleoprotein complex"/>
    <property type="evidence" value="ECO:0007669"/>
    <property type="project" value="UniProtKB-KW"/>
</dbReference>
<evidence type="ECO:0000256" key="2">
    <source>
        <dbReference type="ARBA" id="ARBA00022980"/>
    </source>
</evidence>
<reference evidence="5" key="1">
    <citation type="submission" date="2025-08" db="UniProtKB">
        <authorList>
            <consortium name="RefSeq"/>
        </authorList>
    </citation>
    <scope>IDENTIFICATION</scope>
    <source>
        <tissue evidence="5">Young leaves</tissue>
    </source>
</reference>
<dbReference type="GO" id="GO:0006412">
    <property type="term" value="P:translation"/>
    <property type="evidence" value="ECO:0007669"/>
    <property type="project" value="InterPro"/>
</dbReference>
<name>A0A6J1IXY4_CUCMA</name>
<evidence type="ECO:0000313" key="5">
    <source>
        <dbReference type="RefSeq" id="XP_022979998.1"/>
    </source>
</evidence>
<protein>
    <submittedName>
        <fullName evidence="5">40S ribosomal protein S21-2-like</fullName>
    </submittedName>
</protein>
<keyword evidence="3" id="KW-0687">Ribonucleoprotein</keyword>
<dbReference type="GeneID" id="111479524"/>
<dbReference type="KEGG" id="cmax:111479524"/>
<keyword evidence="2" id="KW-0689">Ribosomal protein</keyword>
<keyword evidence="4" id="KW-1185">Reference proteome</keyword>
<evidence type="ECO:0000256" key="3">
    <source>
        <dbReference type="ARBA" id="ARBA00023274"/>
    </source>
</evidence>
<evidence type="ECO:0000313" key="4">
    <source>
        <dbReference type="Proteomes" id="UP000504608"/>
    </source>
</evidence>
<dbReference type="InterPro" id="IPR001931">
    <property type="entry name" value="Ribosomal_eS21"/>
</dbReference>
<dbReference type="AlphaFoldDB" id="A0A6J1IXY4"/>
<gene>
    <name evidence="5" type="primary">LOC111479524</name>
</gene>
<dbReference type="GO" id="GO:0003735">
    <property type="term" value="F:structural constituent of ribosome"/>
    <property type="evidence" value="ECO:0007669"/>
    <property type="project" value="InterPro"/>
</dbReference>